<dbReference type="SUPFAM" id="SSF103515">
    <property type="entry name" value="Autotransporter"/>
    <property type="match status" value="1"/>
</dbReference>
<dbReference type="Pfam" id="PF03797">
    <property type="entry name" value="Autotransporter"/>
    <property type="match status" value="1"/>
</dbReference>
<dbReference type="Proteomes" id="UP000291822">
    <property type="component" value="Unassembled WGS sequence"/>
</dbReference>
<dbReference type="EMBL" id="SJTG01000001">
    <property type="protein sequence ID" value="TCI13341.1"/>
    <property type="molecule type" value="Genomic_DNA"/>
</dbReference>
<dbReference type="AlphaFoldDB" id="A0A4R0YXL7"/>
<gene>
    <name evidence="2" type="ORF">EZM97_08705</name>
</gene>
<evidence type="ECO:0000259" key="1">
    <source>
        <dbReference type="PROSITE" id="PS51208"/>
    </source>
</evidence>
<comment type="caution">
    <text evidence="2">The sequence shown here is derived from an EMBL/GenBank/DDBJ whole genome shotgun (WGS) entry which is preliminary data.</text>
</comment>
<evidence type="ECO:0000313" key="3">
    <source>
        <dbReference type="Proteomes" id="UP000291822"/>
    </source>
</evidence>
<protein>
    <submittedName>
        <fullName evidence="2">Autotransporter domain-containing protein</fullName>
    </submittedName>
</protein>
<keyword evidence="3" id="KW-1185">Reference proteome</keyword>
<evidence type="ECO:0000313" key="2">
    <source>
        <dbReference type="EMBL" id="TCI13341.1"/>
    </source>
</evidence>
<dbReference type="InterPro" id="IPR036709">
    <property type="entry name" value="Autotransporte_beta_dom_sf"/>
</dbReference>
<dbReference type="InterPro" id="IPR030895">
    <property type="entry name" value="T5SS_PEPC_rpt"/>
</dbReference>
<dbReference type="Gene3D" id="2.40.128.130">
    <property type="entry name" value="Autotransporter beta-domain"/>
    <property type="match status" value="1"/>
</dbReference>
<sequence>MRLWWPCLPHLREAVASATADSSRQRAFRVRSVELFAQLQGPRDGQRRSALSWGTTMKIPAAKLLCRARADRIRTAHHQPLAIAIGLVLLLGDARMAAAQTAQWTGGVSSDWHEPRNWTIPPGATLGTDIDRSTPNIARIAGNDAIGWLIVGNSGSGELDVTPGGTLQVVGAEPSVGFGMILGVSKSSSGRVALDGAGASLSVNANALIGYAGQGSLSITNGATVELGIASPGSELLVGFGLGGRSGWNGQSDVSGGTGAISVSGANSTLSYGGGLNLLNGTVDVRDGGQLINRARPAEGVGYFDSVIGVAMAADARRGQAELNGQGSVTVSGAGSTWYSDNGLEIGRGGKGVLSILDAGTARFTGNTFLVGSSNGSKVGTGTVLVSGVGSLLEIGSGAVNKTVLVVGQGNNDLLEIAKGGTMTVTGSGTVTGKSSGSGGTVAVHDADSHLQVAGTMTATNGGTLQVADEGQVIVSGGMTLGELGSIVIGNPSGAALTSTPGLLSTPTLVFSAPTSRLAFNHTAGTYDFASAMSGNGTMDVDAGFTRLTADSRLFIGVTTVRNGATLCVDGALGGVINVGQGGTLACSGSVGTVIAAGAIAPGHSPGTLHVDGDLTMQSGSTYEAEIDPGRGLHDSITVGGNVVIEPGATLQVIPIGTAGLTPGTQLQLLQVAGTTSGQFDAVDGSITPFLGYGLTYGNGGILLTVQRNDLTFASFGSNANQRSVGAALDSLPADSALITDLTNQLTNTALVGGALASLAGDFHPSVRTALVEDSYYVRQTVNDHLAGSLNSVNGQSAHGGDTFSTWIGAWGHRGDHDATAQHQQLRASGSGFLVGADMTLGSTLLLGALAGGSRNNIHMNDPSASTDVTATHFGIYGSTSVSAFRFRAAAIYAWERLDSQRTVTIGSLSSEPSGRYHANLAQGYIEASHVTELPRGILEPALSLAQVRVHTDAIHERGSNAALNVDAATSRQTYATLGVRGLAVLGAKGEFALEGSLGWQHAWGDHLPKDTMRFLDGGDAFTVTGMAVAKDAMAVSAGIDLALTSNLILSGGYRGQFAGSAKDQSVNLLLSLTF</sequence>
<accession>A0A4R0YXL7</accession>
<dbReference type="InterPro" id="IPR005546">
    <property type="entry name" value="Autotransporte_beta"/>
</dbReference>
<feature type="domain" description="Autotransporter" evidence="1">
    <location>
        <begin position="799"/>
        <end position="1075"/>
    </location>
</feature>
<dbReference type="InterPro" id="IPR011050">
    <property type="entry name" value="Pectin_lyase_fold/virulence"/>
</dbReference>
<dbReference type="PROSITE" id="PS51208">
    <property type="entry name" value="AUTOTRANSPORTER"/>
    <property type="match status" value="1"/>
</dbReference>
<dbReference type="SUPFAM" id="SSF51126">
    <property type="entry name" value="Pectin lyase-like"/>
    <property type="match status" value="1"/>
</dbReference>
<dbReference type="NCBIfam" id="TIGR04393">
    <property type="entry name" value="rpt_T5SS_PEPC"/>
    <property type="match status" value="2"/>
</dbReference>
<proteinExistence type="predicted"/>
<reference evidence="2 3" key="1">
    <citation type="submission" date="2019-02" db="EMBL/GenBank/DDBJ databases">
        <title>Dyella amyloliquefaciens sp. nov., isolated from forest soil.</title>
        <authorList>
            <person name="Gao Z.-H."/>
            <person name="Qiu L.-H."/>
        </authorList>
    </citation>
    <scope>NUCLEOTIDE SEQUENCE [LARGE SCALE GENOMIC DNA]</scope>
    <source>
        <strain evidence="2 3">KACC 12747</strain>
    </source>
</reference>
<dbReference type="SMART" id="SM00869">
    <property type="entry name" value="Autotransporter"/>
    <property type="match status" value="1"/>
</dbReference>
<organism evidence="2 3">
    <name type="scientific">Dyella soli</name>
    <dbReference type="NCBI Taxonomy" id="522319"/>
    <lineage>
        <taxon>Bacteria</taxon>
        <taxon>Pseudomonadati</taxon>
        <taxon>Pseudomonadota</taxon>
        <taxon>Gammaproteobacteria</taxon>
        <taxon>Lysobacterales</taxon>
        <taxon>Rhodanobacteraceae</taxon>
        <taxon>Dyella</taxon>
    </lineage>
</organism>
<name>A0A4R0YXL7_9GAMM</name>